<dbReference type="PANTHER" id="PTHR23263:SF124">
    <property type="entry name" value="SMALL PROLINE-RICH PROTEIN 3"/>
    <property type="match status" value="1"/>
</dbReference>
<sequence length="263" mass="30053">MSPWYGGNQTTTPPASYKTYATTSSYTEVFKDYTTKGPEFYTTTYAAPSHYTDALKYYSAPSYYTTKATEHDYACCPILLHRGSQVLLCSQLLIEAIFLNTTLFPAATPRLPLITPLKRSNTTPKRRSTTLPRSKQPQLRRPSITQSRLATQKLLFRATLNSNTTLMLQFNTPRPTLHRRPQVLHRRSRLLHNNVCCLVTTPSLPSTTSLKAPEFYTSMYAAPAYYTEARHYYNTDALQYYTTTYDAPSHYTDALKYYSALSY</sequence>
<evidence type="ECO:0000313" key="2">
    <source>
        <dbReference type="EMBL" id="EFX62709.1"/>
    </source>
</evidence>
<feature type="compositionally biased region" description="Polar residues" evidence="1">
    <location>
        <begin position="118"/>
        <end position="144"/>
    </location>
</feature>
<dbReference type="InParanoid" id="E9HZX1"/>
<evidence type="ECO:0000313" key="3">
    <source>
        <dbReference type="Proteomes" id="UP000000305"/>
    </source>
</evidence>
<dbReference type="KEGG" id="dpx:DAPPUDRAFT_269895"/>
<dbReference type="PhylomeDB" id="E9HZX1"/>
<gene>
    <name evidence="2" type="ORF">DAPPUDRAFT_269895</name>
</gene>
<proteinExistence type="predicted"/>
<organism evidence="2 3">
    <name type="scientific">Daphnia pulex</name>
    <name type="common">Water flea</name>
    <dbReference type="NCBI Taxonomy" id="6669"/>
    <lineage>
        <taxon>Eukaryota</taxon>
        <taxon>Metazoa</taxon>
        <taxon>Ecdysozoa</taxon>
        <taxon>Arthropoda</taxon>
        <taxon>Crustacea</taxon>
        <taxon>Branchiopoda</taxon>
        <taxon>Diplostraca</taxon>
        <taxon>Cladocera</taxon>
        <taxon>Anomopoda</taxon>
        <taxon>Daphniidae</taxon>
        <taxon>Daphnia</taxon>
    </lineage>
</organism>
<name>E9HZX1_DAPPU</name>
<dbReference type="HOGENOM" id="CLU_963973_0_0_1"/>
<dbReference type="AlphaFoldDB" id="E9HZX1"/>
<dbReference type="Proteomes" id="UP000000305">
    <property type="component" value="Unassembled WGS sequence"/>
</dbReference>
<reference evidence="2 3" key="1">
    <citation type="journal article" date="2011" name="Science">
        <title>The ecoresponsive genome of Daphnia pulex.</title>
        <authorList>
            <person name="Colbourne J.K."/>
            <person name="Pfrender M.E."/>
            <person name="Gilbert D."/>
            <person name="Thomas W.K."/>
            <person name="Tucker A."/>
            <person name="Oakley T.H."/>
            <person name="Tokishita S."/>
            <person name="Aerts A."/>
            <person name="Arnold G.J."/>
            <person name="Basu M.K."/>
            <person name="Bauer D.J."/>
            <person name="Caceres C.E."/>
            <person name="Carmel L."/>
            <person name="Casola C."/>
            <person name="Choi J.H."/>
            <person name="Detter J.C."/>
            <person name="Dong Q."/>
            <person name="Dusheyko S."/>
            <person name="Eads B.D."/>
            <person name="Frohlich T."/>
            <person name="Geiler-Samerotte K.A."/>
            <person name="Gerlach D."/>
            <person name="Hatcher P."/>
            <person name="Jogdeo S."/>
            <person name="Krijgsveld J."/>
            <person name="Kriventseva E.V."/>
            <person name="Kultz D."/>
            <person name="Laforsch C."/>
            <person name="Lindquist E."/>
            <person name="Lopez J."/>
            <person name="Manak J.R."/>
            <person name="Muller J."/>
            <person name="Pangilinan J."/>
            <person name="Patwardhan R.P."/>
            <person name="Pitluck S."/>
            <person name="Pritham E.J."/>
            <person name="Rechtsteiner A."/>
            <person name="Rho M."/>
            <person name="Rogozin I.B."/>
            <person name="Sakarya O."/>
            <person name="Salamov A."/>
            <person name="Schaack S."/>
            <person name="Shapiro H."/>
            <person name="Shiga Y."/>
            <person name="Skalitzky C."/>
            <person name="Smith Z."/>
            <person name="Souvorov A."/>
            <person name="Sung W."/>
            <person name="Tang Z."/>
            <person name="Tsuchiya D."/>
            <person name="Tu H."/>
            <person name="Vos H."/>
            <person name="Wang M."/>
            <person name="Wolf Y.I."/>
            <person name="Yamagata H."/>
            <person name="Yamada T."/>
            <person name="Ye Y."/>
            <person name="Shaw J.R."/>
            <person name="Andrews J."/>
            <person name="Crease T.J."/>
            <person name="Tang H."/>
            <person name="Lucas S.M."/>
            <person name="Robertson H.M."/>
            <person name="Bork P."/>
            <person name="Koonin E.V."/>
            <person name="Zdobnov E.M."/>
            <person name="Grigoriev I.V."/>
            <person name="Lynch M."/>
            <person name="Boore J.L."/>
        </authorList>
    </citation>
    <scope>NUCLEOTIDE SEQUENCE [LARGE SCALE GENOMIC DNA]</scope>
</reference>
<protein>
    <submittedName>
        <fullName evidence="2">Uncharacterized protein</fullName>
    </submittedName>
</protein>
<feature type="region of interest" description="Disordered" evidence="1">
    <location>
        <begin position="115"/>
        <end position="144"/>
    </location>
</feature>
<accession>E9HZX1</accession>
<evidence type="ECO:0000256" key="1">
    <source>
        <dbReference type="SAM" id="MobiDB-lite"/>
    </source>
</evidence>
<dbReference type="PANTHER" id="PTHR23263">
    <property type="entry name" value="SMALL PROLINE-RICH PROTEIN"/>
    <property type="match status" value="1"/>
</dbReference>
<dbReference type="EMBL" id="GL733428">
    <property type="protein sequence ID" value="EFX62709.1"/>
    <property type="molecule type" value="Genomic_DNA"/>
</dbReference>
<keyword evidence="3" id="KW-1185">Reference proteome</keyword>
<dbReference type="OrthoDB" id="10456955at2759"/>